<accession>A0A0C3CCG8</accession>
<dbReference type="HOGENOM" id="CLU_1938425_0_0_1"/>
<name>A0A0C3CCG8_HEBCY</name>
<protein>
    <submittedName>
        <fullName evidence="1">Uncharacterized protein</fullName>
    </submittedName>
</protein>
<reference evidence="1 2" key="1">
    <citation type="submission" date="2014-04" db="EMBL/GenBank/DDBJ databases">
        <authorList>
            <consortium name="DOE Joint Genome Institute"/>
            <person name="Kuo A."/>
            <person name="Gay G."/>
            <person name="Dore J."/>
            <person name="Kohler A."/>
            <person name="Nagy L.G."/>
            <person name="Floudas D."/>
            <person name="Copeland A."/>
            <person name="Barry K.W."/>
            <person name="Cichocki N."/>
            <person name="Veneault-Fourrey C."/>
            <person name="LaButti K."/>
            <person name="Lindquist E.A."/>
            <person name="Lipzen A."/>
            <person name="Lundell T."/>
            <person name="Morin E."/>
            <person name="Murat C."/>
            <person name="Sun H."/>
            <person name="Tunlid A."/>
            <person name="Henrissat B."/>
            <person name="Grigoriev I.V."/>
            <person name="Hibbett D.S."/>
            <person name="Martin F."/>
            <person name="Nordberg H.P."/>
            <person name="Cantor M.N."/>
            <person name="Hua S.X."/>
        </authorList>
    </citation>
    <scope>NUCLEOTIDE SEQUENCE [LARGE SCALE GENOMIC DNA]</scope>
    <source>
        <strain evidence="2">h7</strain>
    </source>
</reference>
<dbReference type="AlphaFoldDB" id="A0A0C3CCG8"/>
<evidence type="ECO:0000313" key="1">
    <source>
        <dbReference type="EMBL" id="KIM46480.1"/>
    </source>
</evidence>
<keyword evidence="2" id="KW-1185">Reference proteome</keyword>
<dbReference type="EMBL" id="KN831771">
    <property type="protein sequence ID" value="KIM46480.1"/>
    <property type="molecule type" value="Genomic_DNA"/>
</dbReference>
<proteinExistence type="predicted"/>
<dbReference type="Proteomes" id="UP000053424">
    <property type="component" value="Unassembled WGS sequence"/>
</dbReference>
<evidence type="ECO:0000313" key="2">
    <source>
        <dbReference type="Proteomes" id="UP000053424"/>
    </source>
</evidence>
<organism evidence="1 2">
    <name type="scientific">Hebeloma cylindrosporum</name>
    <dbReference type="NCBI Taxonomy" id="76867"/>
    <lineage>
        <taxon>Eukaryota</taxon>
        <taxon>Fungi</taxon>
        <taxon>Dikarya</taxon>
        <taxon>Basidiomycota</taxon>
        <taxon>Agaricomycotina</taxon>
        <taxon>Agaricomycetes</taxon>
        <taxon>Agaricomycetidae</taxon>
        <taxon>Agaricales</taxon>
        <taxon>Agaricineae</taxon>
        <taxon>Hymenogastraceae</taxon>
        <taxon>Hebeloma</taxon>
    </lineage>
</organism>
<reference evidence="2" key="2">
    <citation type="submission" date="2015-01" db="EMBL/GenBank/DDBJ databases">
        <title>Evolutionary Origins and Diversification of the Mycorrhizal Mutualists.</title>
        <authorList>
            <consortium name="DOE Joint Genome Institute"/>
            <consortium name="Mycorrhizal Genomics Consortium"/>
            <person name="Kohler A."/>
            <person name="Kuo A."/>
            <person name="Nagy L.G."/>
            <person name="Floudas D."/>
            <person name="Copeland A."/>
            <person name="Barry K.W."/>
            <person name="Cichocki N."/>
            <person name="Veneault-Fourrey C."/>
            <person name="LaButti K."/>
            <person name="Lindquist E.A."/>
            <person name="Lipzen A."/>
            <person name="Lundell T."/>
            <person name="Morin E."/>
            <person name="Murat C."/>
            <person name="Riley R."/>
            <person name="Ohm R."/>
            <person name="Sun H."/>
            <person name="Tunlid A."/>
            <person name="Henrissat B."/>
            <person name="Grigoriev I.V."/>
            <person name="Hibbett D.S."/>
            <person name="Martin F."/>
        </authorList>
    </citation>
    <scope>NUCLEOTIDE SEQUENCE [LARGE SCALE GENOMIC DNA]</scope>
    <source>
        <strain evidence="2">h7</strain>
    </source>
</reference>
<sequence>MCSRSPQIPCSSPRTILHILLCRTIDINLSLFYFLHKRHIHRSTNDDTRRIESTPLKLSAQRADIVKNFQVEIDEPPGTNSYLCVRPICMRYAIFQVSLDVCNFKEVPQKWAWIGYIDDYFKETFESGGY</sequence>
<gene>
    <name evidence="1" type="ORF">M413DRAFT_315586</name>
</gene>